<dbReference type="PANTHER" id="PTHR42852">
    <property type="entry name" value="THIOL:DISULFIDE INTERCHANGE PROTEIN DSBE"/>
    <property type="match status" value="1"/>
</dbReference>
<sequence>MKITFRSIAAGAAIVVGLSACGSPDSSVSPDSAQESANSAQGSEGGASSDDNTGSAGGSGDSADSAGSASSGNASGSDDMPVDAPGASAPPPVLSFETQTVSGDDIAGASLHGDPAVLWFWAPWCSICRGEADSVSAAAQRYAGEVEFIGVAGRGEVDAMKGFVSDTGVDEMRHLVDSDGSIWSGFEVTSQPAFAFLRSDGSFTTVGGSLSDSELDSYIDEELS</sequence>
<proteinExistence type="predicted"/>
<evidence type="ECO:0000313" key="4">
    <source>
        <dbReference type="EMBL" id="GAA3760130.1"/>
    </source>
</evidence>
<feature type="domain" description="Thioredoxin" evidence="3">
    <location>
        <begin position="87"/>
        <end position="224"/>
    </location>
</feature>
<dbReference type="EMBL" id="BAABDD010000030">
    <property type="protein sequence ID" value="GAA3760130.1"/>
    <property type="molecule type" value="Genomic_DNA"/>
</dbReference>
<dbReference type="PANTHER" id="PTHR42852:SF17">
    <property type="entry name" value="THIOREDOXIN-LIKE PROTEIN HI_1115"/>
    <property type="match status" value="1"/>
</dbReference>
<dbReference type="InterPro" id="IPR036249">
    <property type="entry name" value="Thioredoxin-like_sf"/>
</dbReference>
<feature type="chain" id="PRO_5045043525" description="Thioredoxin domain-containing protein" evidence="2">
    <location>
        <begin position="23"/>
        <end position="224"/>
    </location>
</feature>
<feature type="compositionally biased region" description="Polar residues" evidence="1">
    <location>
        <begin position="24"/>
        <end position="42"/>
    </location>
</feature>
<dbReference type="PROSITE" id="PS51352">
    <property type="entry name" value="THIOREDOXIN_2"/>
    <property type="match status" value="1"/>
</dbReference>
<feature type="region of interest" description="Disordered" evidence="1">
    <location>
        <begin position="20"/>
        <end position="97"/>
    </location>
</feature>
<dbReference type="InterPro" id="IPR013766">
    <property type="entry name" value="Thioredoxin_domain"/>
</dbReference>
<gene>
    <name evidence="4" type="ORF">GCM10022402_42570</name>
</gene>
<organism evidence="4 5">
    <name type="scientific">Salinactinospora qingdaonensis</name>
    <dbReference type="NCBI Taxonomy" id="702744"/>
    <lineage>
        <taxon>Bacteria</taxon>
        <taxon>Bacillati</taxon>
        <taxon>Actinomycetota</taxon>
        <taxon>Actinomycetes</taxon>
        <taxon>Streptosporangiales</taxon>
        <taxon>Nocardiopsidaceae</taxon>
        <taxon>Salinactinospora</taxon>
    </lineage>
</organism>
<evidence type="ECO:0000256" key="1">
    <source>
        <dbReference type="SAM" id="MobiDB-lite"/>
    </source>
</evidence>
<accession>A0ABP7GD96</accession>
<dbReference type="InterPro" id="IPR000866">
    <property type="entry name" value="AhpC/TSA"/>
</dbReference>
<dbReference type="SUPFAM" id="SSF52833">
    <property type="entry name" value="Thioredoxin-like"/>
    <property type="match status" value="1"/>
</dbReference>
<keyword evidence="2" id="KW-0732">Signal</keyword>
<dbReference type="Gene3D" id="3.40.30.10">
    <property type="entry name" value="Glutaredoxin"/>
    <property type="match status" value="1"/>
</dbReference>
<protein>
    <recommendedName>
        <fullName evidence="3">Thioredoxin domain-containing protein</fullName>
    </recommendedName>
</protein>
<evidence type="ECO:0000256" key="2">
    <source>
        <dbReference type="SAM" id="SignalP"/>
    </source>
</evidence>
<dbReference type="Proteomes" id="UP001500908">
    <property type="component" value="Unassembled WGS sequence"/>
</dbReference>
<dbReference type="Pfam" id="PF00578">
    <property type="entry name" value="AhpC-TSA"/>
    <property type="match status" value="1"/>
</dbReference>
<feature type="signal peptide" evidence="2">
    <location>
        <begin position="1"/>
        <end position="22"/>
    </location>
</feature>
<name>A0ABP7GD96_9ACTN</name>
<evidence type="ECO:0000313" key="5">
    <source>
        <dbReference type="Proteomes" id="UP001500908"/>
    </source>
</evidence>
<keyword evidence="5" id="KW-1185">Reference proteome</keyword>
<feature type="compositionally biased region" description="Low complexity" evidence="1">
    <location>
        <begin position="61"/>
        <end position="79"/>
    </location>
</feature>
<reference evidence="5" key="1">
    <citation type="journal article" date="2019" name="Int. J. Syst. Evol. Microbiol.">
        <title>The Global Catalogue of Microorganisms (GCM) 10K type strain sequencing project: providing services to taxonomists for standard genome sequencing and annotation.</title>
        <authorList>
            <consortium name="The Broad Institute Genomics Platform"/>
            <consortium name="The Broad Institute Genome Sequencing Center for Infectious Disease"/>
            <person name="Wu L."/>
            <person name="Ma J."/>
        </authorList>
    </citation>
    <scope>NUCLEOTIDE SEQUENCE [LARGE SCALE GENOMIC DNA]</scope>
    <source>
        <strain evidence="5">JCM 17137</strain>
    </source>
</reference>
<evidence type="ECO:0000259" key="3">
    <source>
        <dbReference type="PROSITE" id="PS51352"/>
    </source>
</evidence>
<comment type="caution">
    <text evidence="4">The sequence shown here is derived from an EMBL/GenBank/DDBJ whole genome shotgun (WGS) entry which is preliminary data.</text>
</comment>
<dbReference type="PROSITE" id="PS51257">
    <property type="entry name" value="PROKAR_LIPOPROTEIN"/>
    <property type="match status" value="1"/>
</dbReference>
<dbReference type="RefSeq" id="WP_344975403.1">
    <property type="nucleotide sequence ID" value="NZ_BAABDD010000030.1"/>
</dbReference>
<dbReference type="InterPro" id="IPR050553">
    <property type="entry name" value="Thioredoxin_ResA/DsbE_sf"/>
</dbReference>